<keyword evidence="3" id="KW-1185">Reference proteome</keyword>
<evidence type="ECO:0000256" key="1">
    <source>
        <dbReference type="ARBA" id="ARBA00008903"/>
    </source>
</evidence>
<dbReference type="InterPro" id="IPR023401">
    <property type="entry name" value="ODC_N"/>
</dbReference>
<dbReference type="InterPro" id="IPR003462">
    <property type="entry name" value="ODC_Mu_crystall"/>
</dbReference>
<sequence length="359" mass="37724">MMAKTLAAISAHNQQPADQAGVPPIQNPLVRRAIGRQSLLDWLAEKNACQCLQRIATETAFHKTLYMPSRLTTSEEGGATAVKVVAVPKPDCPVPGLPGTTLLMDEETGCVRAVVNSAELTGIRTATASALATKLLADPTSQVLVVFGSGVQAYHHARLILELFPSVTKLKLVVRSRGTRANTLAKDIAALFPRVTATLETSEEEAVAAAVQTADIICTCVPSTTPLFKAESIKPGVHINAIGSYTPSMFEFPPDLISTSSPSSSPARIPHVLVDSRSACLAESGELIAAHMTGDRLVELGELFDPATGSVLGVDALAKLRQNGVSLFKCVGIGGMDVAITRLVVDVAEKRGLGSVVPF</sequence>
<proteinExistence type="inferred from homology"/>
<dbReference type="PANTHER" id="PTHR13812:SF19">
    <property type="entry name" value="KETIMINE REDUCTASE MU-CRYSTALLIN"/>
    <property type="match status" value="1"/>
</dbReference>
<comment type="caution">
    <text evidence="2">The sequence shown here is derived from an EMBL/GenBank/DDBJ whole genome shotgun (WGS) entry which is preliminary data.</text>
</comment>
<gene>
    <name evidence="2" type="ORF">C6P46_003251</name>
</gene>
<dbReference type="Gene3D" id="3.40.50.720">
    <property type="entry name" value="NAD(P)-binding Rossmann-like Domain"/>
    <property type="match status" value="1"/>
</dbReference>
<reference evidence="2 3" key="1">
    <citation type="submission" date="2020-11" db="EMBL/GenBank/DDBJ databases">
        <title>Kefir isolates.</title>
        <authorList>
            <person name="Marcisauskas S."/>
            <person name="Kim Y."/>
            <person name="Blasche S."/>
        </authorList>
    </citation>
    <scope>NUCLEOTIDE SEQUENCE [LARGE SCALE GENOMIC DNA]</scope>
    <source>
        <strain evidence="2 3">KR</strain>
    </source>
</reference>
<dbReference type="SUPFAM" id="SSF51735">
    <property type="entry name" value="NAD(P)-binding Rossmann-fold domains"/>
    <property type="match status" value="1"/>
</dbReference>
<evidence type="ECO:0008006" key="4">
    <source>
        <dbReference type="Google" id="ProtNLM"/>
    </source>
</evidence>
<dbReference type="Pfam" id="PF02423">
    <property type="entry name" value="OCD_Mu_crystall"/>
    <property type="match status" value="1"/>
</dbReference>
<dbReference type="OrthoDB" id="41492at2759"/>
<comment type="similarity">
    <text evidence="1">Belongs to the ornithine cyclodeaminase/mu-crystallin family.</text>
</comment>
<protein>
    <recommendedName>
        <fullName evidence="4">Ornithine cyclodeaminase</fullName>
    </recommendedName>
</protein>
<name>A0A9P6W4M1_RHOMI</name>
<dbReference type="Proteomes" id="UP000777482">
    <property type="component" value="Unassembled WGS sequence"/>
</dbReference>
<dbReference type="InterPro" id="IPR036291">
    <property type="entry name" value="NAD(P)-bd_dom_sf"/>
</dbReference>
<accession>A0A9P6W4M1</accession>
<organism evidence="2 3">
    <name type="scientific">Rhodotorula mucilaginosa</name>
    <name type="common">Yeast</name>
    <name type="synonym">Rhodotorula rubra</name>
    <dbReference type="NCBI Taxonomy" id="5537"/>
    <lineage>
        <taxon>Eukaryota</taxon>
        <taxon>Fungi</taxon>
        <taxon>Dikarya</taxon>
        <taxon>Basidiomycota</taxon>
        <taxon>Pucciniomycotina</taxon>
        <taxon>Microbotryomycetes</taxon>
        <taxon>Sporidiobolales</taxon>
        <taxon>Sporidiobolaceae</taxon>
        <taxon>Rhodotorula</taxon>
    </lineage>
</organism>
<dbReference type="GO" id="GO:0005737">
    <property type="term" value="C:cytoplasm"/>
    <property type="evidence" value="ECO:0007669"/>
    <property type="project" value="TreeGrafter"/>
</dbReference>
<dbReference type="PANTHER" id="PTHR13812">
    <property type="entry name" value="KETIMINE REDUCTASE MU-CRYSTALLIN"/>
    <property type="match status" value="1"/>
</dbReference>
<dbReference type="AlphaFoldDB" id="A0A9P6W4M1"/>
<dbReference type="Gene3D" id="3.30.1780.10">
    <property type="entry name" value="ornithine cyclodeaminase, domain 1"/>
    <property type="match status" value="1"/>
</dbReference>
<evidence type="ECO:0000313" key="3">
    <source>
        <dbReference type="Proteomes" id="UP000777482"/>
    </source>
</evidence>
<dbReference type="EMBL" id="PUHQ01000026">
    <property type="protein sequence ID" value="KAG0662511.1"/>
    <property type="molecule type" value="Genomic_DNA"/>
</dbReference>
<evidence type="ECO:0000313" key="2">
    <source>
        <dbReference type="EMBL" id="KAG0662511.1"/>
    </source>
</evidence>